<dbReference type="GO" id="GO:0005886">
    <property type="term" value="C:plasma membrane"/>
    <property type="evidence" value="ECO:0007669"/>
    <property type="project" value="UniProtKB-SubCell"/>
</dbReference>
<reference evidence="8 9" key="1">
    <citation type="journal article" date="2020" name="Front. Plant Sci.">
        <title>Isolation of Rhizosphere Bacteria That Improve Quality and Water Stress Tolerance in Greenhouse Ornamentals.</title>
        <authorList>
            <person name="Nordstedt N.P."/>
            <person name="Jones M.L."/>
        </authorList>
    </citation>
    <scope>NUCLEOTIDE SEQUENCE [LARGE SCALE GENOMIC DNA]</scope>
    <source>
        <strain evidence="8 9">C7D2</strain>
    </source>
</reference>
<proteinExistence type="inferred from homology"/>
<evidence type="ECO:0000313" key="9">
    <source>
        <dbReference type="Proteomes" id="UP000536720"/>
    </source>
</evidence>
<evidence type="ECO:0000256" key="2">
    <source>
        <dbReference type="ARBA" id="ARBA00006679"/>
    </source>
</evidence>
<evidence type="ECO:0000313" key="8">
    <source>
        <dbReference type="EMBL" id="NUT85078.1"/>
    </source>
</evidence>
<evidence type="ECO:0000256" key="7">
    <source>
        <dbReference type="SAM" id="Phobius"/>
    </source>
</evidence>
<dbReference type="PANTHER" id="PTHR33452">
    <property type="entry name" value="OXIDOREDUCTASE CATD-RELATED"/>
    <property type="match status" value="1"/>
</dbReference>
<dbReference type="InterPro" id="IPR032808">
    <property type="entry name" value="DoxX"/>
</dbReference>
<name>A0A7Y6DFE9_9PSED</name>
<evidence type="ECO:0000256" key="3">
    <source>
        <dbReference type="ARBA" id="ARBA00022475"/>
    </source>
</evidence>
<comment type="caution">
    <text evidence="8">The sequence shown here is derived from an EMBL/GenBank/DDBJ whole genome shotgun (WGS) entry which is preliminary data.</text>
</comment>
<feature type="transmembrane region" description="Helical" evidence="7">
    <location>
        <begin position="71"/>
        <end position="92"/>
    </location>
</feature>
<dbReference type="EMBL" id="JABFMR010000001">
    <property type="protein sequence ID" value="NUT85078.1"/>
    <property type="molecule type" value="Genomic_DNA"/>
</dbReference>
<evidence type="ECO:0000256" key="6">
    <source>
        <dbReference type="ARBA" id="ARBA00023136"/>
    </source>
</evidence>
<feature type="transmembrane region" description="Helical" evidence="7">
    <location>
        <begin position="46"/>
        <end position="64"/>
    </location>
</feature>
<evidence type="ECO:0000256" key="1">
    <source>
        <dbReference type="ARBA" id="ARBA00004651"/>
    </source>
</evidence>
<gene>
    <name evidence="8" type="ORF">HNO91_01505</name>
</gene>
<keyword evidence="5 7" id="KW-1133">Transmembrane helix</keyword>
<evidence type="ECO:0000256" key="5">
    <source>
        <dbReference type="ARBA" id="ARBA00022989"/>
    </source>
</evidence>
<comment type="similarity">
    <text evidence="2">Belongs to the DoxX family.</text>
</comment>
<keyword evidence="6 7" id="KW-0472">Membrane</keyword>
<organism evidence="8 9">
    <name type="scientific">Pseudomonas corrugata</name>
    <dbReference type="NCBI Taxonomy" id="47879"/>
    <lineage>
        <taxon>Bacteria</taxon>
        <taxon>Pseudomonadati</taxon>
        <taxon>Pseudomonadota</taxon>
        <taxon>Gammaproteobacteria</taxon>
        <taxon>Pseudomonadales</taxon>
        <taxon>Pseudomonadaceae</taxon>
        <taxon>Pseudomonas</taxon>
    </lineage>
</organism>
<dbReference type="InterPro" id="IPR051907">
    <property type="entry name" value="DoxX-like_oxidoreductase"/>
</dbReference>
<keyword evidence="3" id="KW-1003">Cell membrane</keyword>
<sequence length="130" mass="14052">MTSKHLKLTARILIALIFFVAGVRKWLAFAATSAYFSRLGLPAPEVVTALVILIEVGGSIAVVLGWRLREVAVGMGVFTMATAFVGHPFWSVESEQFAGQLNNFMKNVAITGAFLLLALQGQDPKNTQQS</sequence>
<dbReference type="Proteomes" id="UP000536720">
    <property type="component" value="Unassembled WGS sequence"/>
</dbReference>
<dbReference type="RefSeq" id="WP_175361416.1">
    <property type="nucleotide sequence ID" value="NZ_JABFMR010000001.1"/>
</dbReference>
<dbReference type="AlphaFoldDB" id="A0A7Y6DFE9"/>
<dbReference type="Pfam" id="PF07681">
    <property type="entry name" value="DoxX"/>
    <property type="match status" value="1"/>
</dbReference>
<dbReference type="PANTHER" id="PTHR33452:SF1">
    <property type="entry name" value="INNER MEMBRANE PROTEIN YPHA-RELATED"/>
    <property type="match status" value="1"/>
</dbReference>
<comment type="subcellular location">
    <subcellularLocation>
        <location evidence="1">Cell membrane</location>
        <topology evidence="1">Multi-pass membrane protein</topology>
    </subcellularLocation>
</comment>
<accession>A0A7Y6DFE9</accession>
<evidence type="ECO:0000256" key="4">
    <source>
        <dbReference type="ARBA" id="ARBA00022692"/>
    </source>
</evidence>
<protein>
    <submittedName>
        <fullName evidence="8">DoxX family protein</fullName>
    </submittedName>
</protein>
<feature type="transmembrane region" description="Helical" evidence="7">
    <location>
        <begin position="104"/>
        <end position="121"/>
    </location>
</feature>
<keyword evidence="4 7" id="KW-0812">Transmembrane</keyword>